<sequence length="124" mass="14655">MSFTKSKYDSCFLNQQEQSNRSIFSYVVDESMYRNQNECNNYTAPFLTYIPTGVQLRDINIDSDLRGMTRPYTKCVVYKYIPDQYFDEKTPHNPNNKKECTKAYNILPDGYIQSKTQSQTKRKL</sequence>
<evidence type="ECO:0000313" key="1">
    <source>
        <dbReference type="EMBL" id="QHT76224.1"/>
    </source>
</evidence>
<protein>
    <submittedName>
        <fullName evidence="1">Uncharacterized protein</fullName>
    </submittedName>
</protein>
<organism evidence="1">
    <name type="scientific">viral metagenome</name>
    <dbReference type="NCBI Taxonomy" id="1070528"/>
    <lineage>
        <taxon>unclassified sequences</taxon>
        <taxon>metagenomes</taxon>
        <taxon>organismal metagenomes</taxon>
    </lineage>
</organism>
<name>A0A6C0H6U4_9ZZZZ</name>
<dbReference type="AlphaFoldDB" id="A0A6C0H6U4"/>
<accession>A0A6C0H6U4</accession>
<proteinExistence type="predicted"/>
<reference evidence="1" key="1">
    <citation type="journal article" date="2020" name="Nature">
        <title>Giant virus diversity and host interactions through global metagenomics.</title>
        <authorList>
            <person name="Schulz F."/>
            <person name="Roux S."/>
            <person name="Paez-Espino D."/>
            <person name="Jungbluth S."/>
            <person name="Walsh D.A."/>
            <person name="Denef V.J."/>
            <person name="McMahon K.D."/>
            <person name="Konstantinidis K.T."/>
            <person name="Eloe-Fadrosh E.A."/>
            <person name="Kyrpides N.C."/>
            <person name="Woyke T."/>
        </authorList>
    </citation>
    <scope>NUCLEOTIDE SEQUENCE</scope>
    <source>
        <strain evidence="1">GVMAG-M-3300023179-73</strain>
    </source>
</reference>
<dbReference type="EMBL" id="MN739891">
    <property type="protein sequence ID" value="QHT76224.1"/>
    <property type="molecule type" value="Genomic_DNA"/>
</dbReference>